<reference evidence="1 2" key="1">
    <citation type="submission" date="2018-01" db="EMBL/GenBank/DDBJ databases">
        <title>Complete genome sequence of Flavivirga eckloniae ECD14 isolated from seaweed Ecklonia cava.</title>
        <authorList>
            <person name="Lee J.H."/>
            <person name="Baik K.S."/>
            <person name="Seong C.N."/>
        </authorList>
    </citation>
    <scope>NUCLEOTIDE SEQUENCE [LARGE SCALE GENOMIC DNA]</scope>
    <source>
        <strain evidence="1 2">ECD14</strain>
    </source>
</reference>
<sequence>MPLIILRRLDEQQVREFQFLYHQHYGIKLTQEEAHEKEVKFLRFMTVVFDNYDEFFDDEEKPTSN</sequence>
<dbReference type="EMBL" id="CP025791">
    <property type="protein sequence ID" value="AUP79133.1"/>
    <property type="molecule type" value="Genomic_DNA"/>
</dbReference>
<dbReference type="Proteomes" id="UP000235826">
    <property type="component" value="Chromosome"/>
</dbReference>
<dbReference type="AlphaFoldDB" id="A0A2K9PPY2"/>
<dbReference type="KEGG" id="fek:C1H87_10645"/>
<gene>
    <name evidence="1" type="ORF">C1H87_10645</name>
</gene>
<evidence type="ECO:0000313" key="1">
    <source>
        <dbReference type="EMBL" id="AUP79133.1"/>
    </source>
</evidence>
<organism evidence="1 2">
    <name type="scientific">Flavivirga eckloniae</name>
    <dbReference type="NCBI Taxonomy" id="1803846"/>
    <lineage>
        <taxon>Bacteria</taxon>
        <taxon>Pseudomonadati</taxon>
        <taxon>Bacteroidota</taxon>
        <taxon>Flavobacteriia</taxon>
        <taxon>Flavobacteriales</taxon>
        <taxon>Flavobacteriaceae</taxon>
        <taxon>Flavivirga</taxon>
    </lineage>
</organism>
<keyword evidence="2" id="KW-1185">Reference proteome</keyword>
<proteinExistence type="predicted"/>
<protein>
    <submittedName>
        <fullName evidence="1">Uncharacterized protein</fullName>
    </submittedName>
</protein>
<evidence type="ECO:0000313" key="2">
    <source>
        <dbReference type="Proteomes" id="UP000235826"/>
    </source>
</evidence>
<name>A0A2K9PPY2_9FLAO</name>
<accession>A0A2K9PPY2</accession>